<dbReference type="Gene3D" id="3.40.50.620">
    <property type="entry name" value="HUPs"/>
    <property type="match status" value="1"/>
</dbReference>
<protein>
    <recommendedName>
        <fullName evidence="1">Photolyase/cryptochrome alpha/beta domain-containing protein</fullName>
    </recommendedName>
</protein>
<sequence>MESSDLEAFAQNVFYKNIIESRSAAGENIQKFKFKKDRCRLLSQYQELREDCKGVVYWMCRESRVQDNWALLFAQKLSLKYEVPLHVCFFLDNFKELYPTTRQVGFLRKGLKIVEKNLKI</sequence>
<dbReference type="EMBL" id="JABFTP020000165">
    <property type="protein sequence ID" value="KAL3285343.1"/>
    <property type="molecule type" value="Genomic_DNA"/>
</dbReference>
<dbReference type="Proteomes" id="UP001516400">
    <property type="component" value="Unassembled WGS sequence"/>
</dbReference>
<gene>
    <name evidence="2" type="ORF">HHI36_019451</name>
</gene>
<evidence type="ECO:0000313" key="2">
    <source>
        <dbReference type="EMBL" id="KAL3285343.1"/>
    </source>
</evidence>
<dbReference type="InterPro" id="IPR036155">
    <property type="entry name" value="Crypto/Photolyase_N_sf"/>
</dbReference>
<reference evidence="2 3" key="1">
    <citation type="journal article" date="2021" name="BMC Biol.">
        <title>Horizontally acquired antibacterial genes associated with adaptive radiation of ladybird beetles.</title>
        <authorList>
            <person name="Li H.S."/>
            <person name="Tang X.F."/>
            <person name="Huang Y.H."/>
            <person name="Xu Z.Y."/>
            <person name="Chen M.L."/>
            <person name="Du X.Y."/>
            <person name="Qiu B.Y."/>
            <person name="Chen P.T."/>
            <person name="Zhang W."/>
            <person name="Slipinski A."/>
            <person name="Escalona H.E."/>
            <person name="Waterhouse R.M."/>
            <person name="Zwick A."/>
            <person name="Pang H."/>
        </authorList>
    </citation>
    <scope>NUCLEOTIDE SEQUENCE [LARGE SCALE GENOMIC DNA]</scope>
    <source>
        <strain evidence="2">SYSU2018</strain>
    </source>
</reference>
<dbReference type="Pfam" id="PF00875">
    <property type="entry name" value="DNA_photolyase"/>
    <property type="match status" value="1"/>
</dbReference>
<dbReference type="InterPro" id="IPR014729">
    <property type="entry name" value="Rossmann-like_a/b/a_fold"/>
</dbReference>
<accession>A0ABD2P2Z1</accession>
<dbReference type="InterPro" id="IPR006050">
    <property type="entry name" value="DNA_photolyase_N"/>
</dbReference>
<organism evidence="2 3">
    <name type="scientific">Cryptolaemus montrouzieri</name>
    <dbReference type="NCBI Taxonomy" id="559131"/>
    <lineage>
        <taxon>Eukaryota</taxon>
        <taxon>Metazoa</taxon>
        <taxon>Ecdysozoa</taxon>
        <taxon>Arthropoda</taxon>
        <taxon>Hexapoda</taxon>
        <taxon>Insecta</taxon>
        <taxon>Pterygota</taxon>
        <taxon>Neoptera</taxon>
        <taxon>Endopterygota</taxon>
        <taxon>Coleoptera</taxon>
        <taxon>Polyphaga</taxon>
        <taxon>Cucujiformia</taxon>
        <taxon>Coccinelloidea</taxon>
        <taxon>Coccinellidae</taxon>
        <taxon>Scymninae</taxon>
        <taxon>Scymnini</taxon>
        <taxon>Cryptolaemus</taxon>
    </lineage>
</organism>
<dbReference type="AlphaFoldDB" id="A0ABD2P2Z1"/>
<dbReference type="PROSITE" id="PS51645">
    <property type="entry name" value="PHR_CRY_ALPHA_BETA"/>
    <property type="match status" value="1"/>
</dbReference>
<dbReference type="PANTHER" id="PTHR10211">
    <property type="entry name" value="DEOXYRIBODIPYRIMIDINE PHOTOLYASE"/>
    <property type="match status" value="1"/>
</dbReference>
<dbReference type="InterPro" id="IPR052219">
    <property type="entry name" value="Photolyase_Class-2"/>
</dbReference>
<comment type="caution">
    <text evidence="2">The sequence shown here is derived from an EMBL/GenBank/DDBJ whole genome shotgun (WGS) entry which is preliminary data.</text>
</comment>
<dbReference type="SUPFAM" id="SSF52425">
    <property type="entry name" value="Cryptochrome/photolyase, N-terminal domain"/>
    <property type="match status" value="1"/>
</dbReference>
<keyword evidence="3" id="KW-1185">Reference proteome</keyword>
<dbReference type="PANTHER" id="PTHR10211:SF0">
    <property type="entry name" value="DEOXYRIBODIPYRIMIDINE PHOTO-LYASE"/>
    <property type="match status" value="1"/>
</dbReference>
<evidence type="ECO:0000259" key="1">
    <source>
        <dbReference type="PROSITE" id="PS51645"/>
    </source>
</evidence>
<name>A0ABD2P2Z1_9CUCU</name>
<feature type="domain" description="Photolyase/cryptochrome alpha/beta" evidence="1">
    <location>
        <begin position="53"/>
        <end position="120"/>
    </location>
</feature>
<proteinExistence type="predicted"/>
<evidence type="ECO:0000313" key="3">
    <source>
        <dbReference type="Proteomes" id="UP001516400"/>
    </source>
</evidence>